<dbReference type="GO" id="GO:0015948">
    <property type="term" value="P:methanogenesis"/>
    <property type="evidence" value="ECO:0007669"/>
    <property type="project" value="UniProtKB-KW"/>
</dbReference>
<dbReference type="PIRSF" id="PIRSF000264">
    <property type="entry name" value="Meth_CoM_rd_gama"/>
    <property type="match status" value="1"/>
</dbReference>
<dbReference type="InterPro" id="IPR003178">
    <property type="entry name" value="Me_CoM_Rdtase_gsu"/>
</dbReference>
<evidence type="ECO:0000256" key="6">
    <source>
        <dbReference type="ARBA" id="ARBA00022994"/>
    </source>
</evidence>
<dbReference type="Pfam" id="PF02240">
    <property type="entry name" value="MCR_gamma"/>
    <property type="match status" value="1"/>
</dbReference>
<proteinExistence type="inferred from homology"/>
<accession>A0A7C3J3U8</accession>
<comment type="subunit">
    <text evidence="4">MCR is a hexamer of two alpha, two beta, and two gamma chains, forming a dimer of heterotrimers.</text>
</comment>
<dbReference type="SUPFAM" id="SSF55088">
    <property type="entry name" value="Methyl-coenzyme M reductase subunits"/>
    <property type="match status" value="1"/>
</dbReference>
<keyword evidence="8" id="KW-0808">Transferase</keyword>
<protein>
    <recommendedName>
        <fullName evidence="5">coenzyme-B sulfoethylthiotransferase</fullName>
        <ecNumber evidence="5">2.8.4.1</ecNumber>
    </recommendedName>
</protein>
<evidence type="ECO:0000256" key="1">
    <source>
        <dbReference type="ARBA" id="ARBA00001952"/>
    </source>
</evidence>
<dbReference type="NCBIfam" id="TIGR03259">
    <property type="entry name" value="met_CoM_red_gam"/>
    <property type="match status" value="1"/>
</dbReference>
<comment type="catalytic activity">
    <reaction evidence="7">
        <text>coenzyme B + methyl-coenzyme M = methane + coenzyme M-coenzyme B heterodisulfide</text>
        <dbReference type="Rhea" id="RHEA:12532"/>
        <dbReference type="ChEBI" id="CHEBI:16183"/>
        <dbReference type="ChEBI" id="CHEBI:58286"/>
        <dbReference type="ChEBI" id="CHEBI:58411"/>
        <dbReference type="ChEBI" id="CHEBI:58596"/>
        <dbReference type="EC" id="2.8.4.1"/>
    </reaction>
    <physiologicalReaction direction="left-to-right" evidence="7">
        <dbReference type="Rhea" id="RHEA:12533"/>
    </physiologicalReaction>
</comment>
<dbReference type="AlphaFoldDB" id="A0A7C3J3U8"/>
<evidence type="ECO:0000256" key="5">
    <source>
        <dbReference type="ARBA" id="ARBA00013271"/>
    </source>
</evidence>
<dbReference type="InterPro" id="IPR009024">
    <property type="entry name" value="Me_CoM_Rdtase_Fd-like_fold"/>
</dbReference>
<evidence type="ECO:0000256" key="4">
    <source>
        <dbReference type="ARBA" id="ARBA00011155"/>
    </source>
</evidence>
<gene>
    <name evidence="8" type="primary">mcrG</name>
    <name evidence="8" type="ORF">ENS19_02830</name>
</gene>
<dbReference type="EMBL" id="DSTX01000002">
    <property type="protein sequence ID" value="HFK20193.1"/>
    <property type="molecule type" value="Genomic_DNA"/>
</dbReference>
<comment type="similarity">
    <text evidence="3">Belongs to the methyl-coenzyme M reductase gamma subunit family.</text>
</comment>
<dbReference type="InterPro" id="IPR036994">
    <property type="entry name" value="Me_CoM_Rdtase_gsu_sf"/>
</dbReference>
<dbReference type="Gene3D" id="3.90.320.20">
    <property type="entry name" value="Methyl-coenzyme M reductase, gamma subunit"/>
    <property type="match status" value="1"/>
</dbReference>
<evidence type="ECO:0000256" key="7">
    <source>
        <dbReference type="ARBA" id="ARBA00047772"/>
    </source>
</evidence>
<name>A0A7C3J3U8_9CREN</name>
<evidence type="ECO:0000313" key="8">
    <source>
        <dbReference type="EMBL" id="HFK20193.1"/>
    </source>
</evidence>
<dbReference type="UniPathway" id="UPA00646">
    <property type="reaction ID" value="UER00699"/>
</dbReference>
<comment type="pathway">
    <text evidence="2">One-carbon metabolism; methyl-coenzyme M reduction; methane from methyl-coenzyme M: step 1/1.</text>
</comment>
<comment type="caution">
    <text evidence="8">The sequence shown here is derived from an EMBL/GenBank/DDBJ whole genome shotgun (WGS) entry which is preliminary data.</text>
</comment>
<organism evidence="8">
    <name type="scientific">Candidatus Methanomethylicus mesodigestus</name>
    <dbReference type="NCBI Taxonomy" id="1867258"/>
    <lineage>
        <taxon>Archaea</taxon>
        <taxon>Thermoproteota</taxon>
        <taxon>Methanosuratincolia</taxon>
        <taxon>Candidatus Methanomethylicales</taxon>
        <taxon>Candidatus Methanomethylicaceae</taxon>
        <taxon>Candidatus Methanomethylicus</taxon>
    </lineage>
</organism>
<dbReference type="GO" id="GO:0050524">
    <property type="term" value="F:coenzyme-B sulfoethylthiotransferase activity"/>
    <property type="evidence" value="ECO:0007669"/>
    <property type="project" value="UniProtKB-EC"/>
</dbReference>
<keyword evidence="6" id="KW-0484">Methanogenesis</keyword>
<evidence type="ECO:0000256" key="3">
    <source>
        <dbReference type="ARBA" id="ARBA00008740"/>
    </source>
</evidence>
<evidence type="ECO:0000256" key="2">
    <source>
        <dbReference type="ARBA" id="ARBA00005149"/>
    </source>
</evidence>
<sequence>MAGFKPQFYPGKSKVAANRKKYIDPSYKLEKLRTISDDELVKIMGHRVPGEAYKTTHPPLAEMGEPACPIREMVEPTPGAKAGDRIRYIQFTDSVYFAPLTPYMRAWLGHTRYRGVDIGVLSGRVPLEARERDLEKVAKELVETEIFDPARSAVRGATVHGHSLRLDENGLMFDMLKRYVYDKKSGNVVYVKDQIGVPLDTPISVGKPVKEEELRKRTSEFRVDGDPFRKDTELVGFIQRLHMLRTEAGFDSSKVKGI</sequence>
<reference evidence="8" key="1">
    <citation type="journal article" date="2020" name="mSystems">
        <title>Genome- and Community-Level Interaction Insights into Carbon Utilization and Element Cycling Functions of Hydrothermarchaeota in Hydrothermal Sediment.</title>
        <authorList>
            <person name="Zhou Z."/>
            <person name="Liu Y."/>
            <person name="Xu W."/>
            <person name="Pan J."/>
            <person name="Luo Z.H."/>
            <person name="Li M."/>
        </authorList>
    </citation>
    <scope>NUCLEOTIDE SEQUENCE [LARGE SCALE GENOMIC DNA]</scope>
    <source>
        <strain evidence="8">SpSt-468</strain>
    </source>
</reference>
<comment type="cofactor">
    <cofactor evidence="1">
        <name>coenzyme F430</name>
        <dbReference type="ChEBI" id="CHEBI:60540"/>
    </cofactor>
</comment>
<dbReference type="EC" id="2.8.4.1" evidence="5"/>